<gene>
    <name evidence="2" type="ORF">FTUN_2906</name>
</gene>
<dbReference type="RefSeq" id="WP_171471158.1">
    <property type="nucleotide sequence ID" value="NZ_CP053452.2"/>
</dbReference>
<feature type="transmembrane region" description="Helical" evidence="1">
    <location>
        <begin position="47"/>
        <end position="66"/>
    </location>
</feature>
<name>A0A6M5YN66_9BACT</name>
<proteinExistence type="predicted"/>
<keyword evidence="1" id="KW-0472">Membrane</keyword>
<dbReference type="AlphaFoldDB" id="A0A6M5YN66"/>
<keyword evidence="1" id="KW-0812">Transmembrane</keyword>
<keyword evidence="3" id="KW-1185">Reference proteome</keyword>
<keyword evidence="1" id="KW-1133">Transmembrane helix</keyword>
<evidence type="ECO:0000256" key="1">
    <source>
        <dbReference type="SAM" id="Phobius"/>
    </source>
</evidence>
<evidence type="ECO:0008006" key="4">
    <source>
        <dbReference type="Google" id="ProtNLM"/>
    </source>
</evidence>
<dbReference type="EMBL" id="CP053452">
    <property type="protein sequence ID" value="QJW95358.1"/>
    <property type="molecule type" value="Genomic_DNA"/>
</dbReference>
<dbReference type="KEGG" id="ftj:FTUN_2906"/>
<reference evidence="3" key="1">
    <citation type="submission" date="2020-05" db="EMBL/GenBank/DDBJ databases">
        <title>Frigoriglobus tundricola gen. nov., sp. nov., a psychrotolerant cellulolytic planctomycete of the family Gemmataceae with two divergent copies of 16S rRNA gene.</title>
        <authorList>
            <person name="Kulichevskaya I.S."/>
            <person name="Ivanova A.A."/>
            <person name="Naumoff D.G."/>
            <person name="Beletsky A.V."/>
            <person name="Rijpstra W.I.C."/>
            <person name="Sinninghe Damste J.S."/>
            <person name="Mardanov A.V."/>
            <person name="Ravin N.V."/>
            <person name="Dedysh S.N."/>
        </authorList>
    </citation>
    <scope>NUCLEOTIDE SEQUENCE [LARGE SCALE GENOMIC DNA]</scope>
    <source>
        <strain evidence="3">PL17</strain>
    </source>
</reference>
<sequence>MTERTTARTLPQFARRLVSVRLKRPVVVRAPTRTPQRRTATRRAAQALGAGLVVFALLQIGLAVAARSALISDPFYGDKERLLRRVERAGAPGAVKVLALGSSRTEHGFAAGNVEHAAGAAGRPATAFNFGTSAAGPVTNDVYLRRLLADGHAPALLLLEVLPVLMADTGAEPPETRTLAADRLSWAETDRLVGRYEFPAQFRADRAAADGLPWQSHRFKLLGRVAPKTLPYQLRFNTSRMTDAHGWLPPAGGPGPDPQAGARTVAAYRDTLRDWRPGAAPAAALRDTLALCRAEHIDVALVLMPEASMFRALSPPVVQRRLSEFLAGTSAAFGCRLIDARDWVPDDGFLDGHHLLRPGAVVFTDRLTAEVIVPYLRDRSAGVKP</sequence>
<evidence type="ECO:0000313" key="2">
    <source>
        <dbReference type="EMBL" id="QJW95358.1"/>
    </source>
</evidence>
<evidence type="ECO:0000313" key="3">
    <source>
        <dbReference type="Proteomes" id="UP000503447"/>
    </source>
</evidence>
<organism evidence="2 3">
    <name type="scientific">Frigoriglobus tundricola</name>
    <dbReference type="NCBI Taxonomy" id="2774151"/>
    <lineage>
        <taxon>Bacteria</taxon>
        <taxon>Pseudomonadati</taxon>
        <taxon>Planctomycetota</taxon>
        <taxon>Planctomycetia</taxon>
        <taxon>Gemmatales</taxon>
        <taxon>Gemmataceae</taxon>
        <taxon>Frigoriglobus</taxon>
    </lineage>
</organism>
<dbReference type="Proteomes" id="UP000503447">
    <property type="component" value="Chromosome"/>
</dbReference>
<accession>A0A6M5YN66</accession>
<protein>
    <recommendedName>
        <fullName evidence="4">SGNH/GDSL hydrolase family protein</fullName>
    </recommendedName>
</protein>